<dbReference type="PANTHER" id="PTHR17611:SF3">
    <property type="entry name" value="DNA SEGMENT, CHR 5, ERATO DOI 579, EXPRESSED"/>
    <property type="match status" value="1"/>
</dbReference>
<feature type="region of interest" description="Disordered" evidence="1">
    <location>
        <begin position="1"/>
        <end position="29"/>
    </location>
</feature>
<dbReference type="InterPro" id="IPR027871">
    <property type="entry name" value="DUF4603"/>
</dbReference>
<dbReference type="PANTHER" id="PTHR17611">
    <property type="entry name" value="DNA SEGMENT, CHR 5, ERATO DOI 579, EXPRESSED"/>
    <property type="match status" value="1"/>
</dbReference>
<feature type="compositionally biased region" description="Low complexity" evidence="1">
    <location>
        <begin position="459"/>
        <end position="472"/>
    </location>
</feature>
<name>G5BTU1_HETGA</name>
<protein>
    <submittedName>
        <fullName evidence="2">Uncharacterized protein</fullName>
    </submittedName>
</protein>
<dbReference type="Pfam" id="PF15376">
    <property type="entry name" value="DUF4603"/>
    <property type="match status" value="3"/>
</dbReference>
<feature type="compositionally biased region" description="Low complexity" evidence="1">
    <location>
        <begin position="426"/>
        <end position="443"/>
    </location>
</feature>
<organism evidence="2 3">
    <name type="scientific">Heterocephalus glaber</name>
    <name type="common">Naked mole rat</name>
    <dbReference type="NCBI Taxonomy" id="10181"/>
    <lineage>
        <taxon>Eukaryota</taxon>
        <taxon>Metazoa</taxon>
        <taxon>Chordata</taxon>
        <taxon>Craniata</taxon>
        <taxon>Vertebrata</taxon>
        <taxon>Euteleostomi</taxon>
        <taxon>Mammalia</taxon>
        <taxon>Eutheria</taxon>
        <taxon>Euarchontoglires</taxon>
        <taxon>Glires</taxon>
        <taxon>Rodentia</taxon>
        <taxon>Hystricomorpha</taxon>
        <taxon>Bathyergidae</taxon>
        <taxon>Heterocephalus</taxon>
    </lineage>
</organism>
<gene>
    <name evidence="2" type="ORF">GW7_21408</name>
</gene>
<feature type="compositionally biased region" description="Basic and acidic residues" evidence="1">
    <location>
        <begin position="369"/>
        <end position="395"/>
    </location>
</feature>
<dbReference type="Proteomes" id="UP000006813">
    <property type="component" value="Unassembled WGS sequence"/>
</dbReference>
<dbReference type="EMBL" id="JH171774">
    <property type="protein sequence ID" value="EHB12702.1"/>
    <property type="molecule type" value="Genomic_DNA"/>
</dbReference>
<evidence type="ECO:0000313" key="3">
    <source>
        <dbReference type="Proteomes" id="UP000006813"/>
    </source>
</evidence>
<evidence type="ECO:0000313" key="2">
    <source>
        <dbReference type="EMBL" id="EHB12702.1"/>
    </source>
</evidence>
<proteinExistence type="predicted"/>
<sequence length="572" mass="64370">MAAHRVGCGRVQRVSLHSGDPKDPFEGLEPTVVSHGSPYQGVKGLRWKAAASVLQAEESAARSQEMTSEVKVKPGAPQKKQERAFLRFPLIPFWRQSSLGWGLHTQPCAEQPKFTLQRQLLPYPFTPHFANKPCHRFELALFIALFKNVAPLPPKPHPSLHQATGLWGHPNLTQLIRARSVRREKVDCTSLLRVFQAQFKDQQHPETLRGHYGFQVPEIPQIHLNGNGMLLAHGTESALDKLGFARGASTGPTSASDMSLLHALGPVQTWPGQELEKCGIDAMIYTRYVLSLLLHDSYDYDLQEQSRLASNLQQSCLRQAVVQCLRSASDESSGFETLVEELCCRLKDLQTPPVSTDTSSPKDCNSESEVIKERSTEEPTTVHEKAQSRSRLEKENKLSNCTVEEKLALYKKQIRHKLEGKTHLRSWSSDSSEGGLSSSGNQGEIKASMKEKSERRVRVGGNSSSSSGRSIRQLCKQGRRPVKEAGRRDPGSTGGKELYTESRNDKEYKEEQLWYTELIAEYFVPLRSTGGKELYTESRNDKEYKEEQLWYTELIAEYFVPLSRKSKLETAH</sequence>
<feature type="compositionally biased region" description="Basic and acidic residues" evidence="1">
    <location>
        <begin position="447"/>
        <end position="457"/>
    </location>
</feature>
<dbReference type="AlphaFoldDB" id="G5BTU1"/>
<feature type="compositionally biased region" description="Polar residues" evidence="1">
    <location>
        <begin position="352"/>
        <end position="363"/>
    </location>
</feature>
<reference evidence="2 3" key="1">
    <citation type="journal article" date="2011" name="Nature">
        <title>Genome sequencing reveals insights into physiology and longevity of the naked mole rat.</title>
        <authorList>
            <person name="Kim E.B."/>
            <person name="Fang X."/>
            <person name="Fushan A.A."/>
            <person name="Huang Z."/>
            <person name="Lobanov A.V."/>
            <person name="Han L."/>
            <person name="Marino S.M."/>
            <person name="Sun X."/>
            <person name="Turanov A.A."/>
            <person name="Yang P."/>
            <person name="Yim S.H."/>
            <person name="Zhao X."/>
            <person name="Kasaikina M.V."/>
            <person name="Stoletzki N."/>
            <person name="Peng C."/>
            <person name="Polak P."/>
            <person name="Xiong Z."/>
            <person name="Kiezun A."/>
            <person name="Zhu Y."/>
            <person name="Chen Y."/>
            <person name="Kryukov G.V."/>
            <person name="Zhang Q."/>
            <person name="Peshkin L."/>
            <person name="Yang L."/>
            <person name="Bronson R.T."/>
            <person name="Buffenstein R."/>
            <person name="Wang B."/>
            <person name="Han C."/>
            <person name="Li Q."/>
            <person name="Chen L."/>
            <person name="Zhao W."/>
            <person name="Sunyaev S.R."/>
            <person name="Park T.J."/>
            <person name="Zhang G."/>
            <person name="Wang J."/>
            <person name="Gladyshev V.N."/>
        </authorList>
    </citation>
    <scope>NUCLEOTIDE SEQUENCE [LARGE SCALE GENOMIC DNA]</scope>
</reference>
<evidence type="ECO:0000256" key="1">
    <source>
        <dbReference type="SAM" id="MobiDB-lite"/>
    </source>
</evidence>
<feature type="region of interest" description="Disordered" evidence="1">
    <location>
        <begin position="423"/>
        <end position="504"/>
    </location>
</feature>
<feature type="compositionally biased region" description="Basic and acidic residues" evidence="1">
    <location>
        <begin position="481"/>
        <end position="490"/>
    </location>
</feature>
<dbReference type="InParanoid" id="G5BTU1"/>
<feature type="region of interest" description="Disordered" evidence="1">
    <location>
        <begin position="352"/>
        <end position="395"/>
    </location>
</feature>
<accession>G5BTU1</accession>